<dbReference type="GO" id="GO:0022857">
    <property type="term" value="F:transmembrane transporter activity"/>
    <property type="evidence" value="ECO:0007669"/>
    <property type="project" value="InterPro"/>
</dbReference>
<reference evidence="8 9" key="1">
    <citation type="journal article" date="2017" name="Int. J. Syst. Evol. Microbiol.">
        <title>Aquarickettsiella crustaci n. gen. n. sp. (Gammaproteobacteria: Legionellales: Coxiellaceae); a bacterial pathogen of the freshwater crustacean: Gammarus fossarum (Malacostraca: Amphipoda).</title>
        <authorList>
            <person name="Bojko J."/>
            <person name="Dunn A.M."/>
            <person name="Stebbing P.D."/>
            <person name="Van Aerle R."/>
            <person name="Bacela-Spychalska K."/>
            <person name="Bean T.P."/>
            <person name="Stentiford G.D."/>
        </authorList>
    </citation>
    <scope>NUCLEOTIDE SEQUENCE [LARGE SCALE GENOMIC DNA]</scope>
    <source>
        <strain evidence="8">RA15029</strain>
    </source>
</reference>
<keyword evidence="9" id="KW-1185">Reference proteome</keyword>
<dbReference type="GO" id="GO:0005886">
    <property type="term" value="C:plasma membrane"/>
    <property type="evidence" value="ECO:0007669"/>
    <property type="project" value="UniProtKB-SubCell"/>
</dbReference>
<feature type="transmembrane region" description="Helical" evidence="7">
    <location>
        <begin position="93"/>
        <end position="110"/>
    </location>
</feature>
<feature type="transmembrane region" description="Helical" evidence="7">
    <location>
        <begin position="117"/>
        <end position="134"/>
    </location>
</feature>
<protein>
    <recommendedName>
        <fullName evidence="10">FUSC family protein</fullName>
    </recommendedName>
</protein>
<dbReference type="PANTHER" id="PTHR30509">
    <property type="entry name" value="P-HYDROXYBENZOIC ACID EFFLUX PUMP SUBUNIT-RELATED"/>
    <property type="match status" value="1"/>
</dbReference>
<comment type="subcellular location">
    <subcellularLocation>
        <location evidence="1">Cell membrane</location>
        <topology evidence="1">Multi-pass membrane protein</topology>
    </subcellularLocation>
</comment>
<evidence type="ECO:0000256" key="7">
    <source>
        <dbReference type="SAM" id="Phobius"/>
    </source>
</evidence>
<feature type="transmembrane region" description="Helical" evidence="7">
    <location>
        <begin position="146"/>
        <end position="164"/>
    </location>
</feature>
<gene>
    <name evidence="8" type="ORF">CFE62_002750</name>
</gene>
<evidence type="ECO:0000313" key="9">
    <source>
        <dbReference type="Proteomes" id="UP000226429"/>
    </source>
</evidence>
<dbReference type="Proteomes" id="UP000226429">
    <property type="component" value="Unassembled WGS sequence"/>
</dbReference>
<evidence type="ECO:0000256" key="3">
    <source>
        <dbReference type="ARBA" id="ARBA00022475"/>
    </source>
</evidence>
<evidence type="ECO:0000313" key="8">
    <source>
        <dbReference type="EMBL" id="RDH40695.1"/>
    </source>
</evidence>
<keyword evidence="2" id="KW-0813">Transport</keyword>
<name>A0A370CIQ8_9COXI</name>
<accession>A0A370CIQ8</accession>
<comment type="caution">
    <text evidence="8">The sequence shown here is derived from an EMBL/GenBank/DDBJ whole genome shotgun (WGS) entry which is preliminary data.</text>
</comment>
<proteinExistence type="predicted"/>
<sequence>MRFAKWRFQLFRLDNDRLVHSLKTAIALLFGLLFSYFFKLPLQGQWVLISILVVMCAQSRVGAILQKSYMRFLGTVIGAIVASLTLWLVYPNVVYTTLILCVATMLFSYIADSPSTWSEVGPLGAVTLVVIVVAQNPSFNTVMSRFLEINLGIVIALLVSRFIWPLHSRTQLRYILIHTLHELKNLAKQLEAFTSVKADKTDKSYELFEDNVLNYIGIQKKLFDEVMRETFGRSNLGQIFQNILYEEREILRGINLMKNALMHFSDQDILLLNQQSQVQKIYQMEQHLFQIGIDILENKKNKQEVNPLEGWSDWKKEIQSALKPLAANISDQFAIDLFIFSANRLLTQLYALIILIKKV</sequence>
<evidence type="ECO:0000256" key="6">
    <source>
        <dbReference type="ARBA" id="ARBA00023136"/>
    </source>
</evidence>
<keyword evidence="3" id="KW-1003">Cell membrane</keyword>
<evidence type="ECO:0000256" key="5">
    <source>
        <dbReference type="ARBA" id="ARBA00022989"/>
    </source>
</evidence>
<keyword evidence="5 7" id="KW-1133">Transmembrane helix</keyword>
<dbReference type="AlphaFoldDB" id="A0A370CIQ8"/>
<feature type="transmembrane region" description="Helical" evidence="7">
    <location>
        <begin position="44"/>
        <end position="62"/>
    </location>
</feature>
<evidence type="ECO:0008006" key="10">
    <source>
        <dbReference type="Google" id="ProtNLM"/>
    </source>
</evidence>
<dbReference type="InterPro" id="IPR006726">
    <property type="entry name" value="PHBA_efflux_AaeB/fusaric-R"/>
</dbReference>
<reference evidence="8 9" key="2">
    <citation type="journal article" date="2018" name="J. Invertebr. Pathol.">
        <title>'Candidatus Aquirickettsiella gammari' (Gammaproteobacteria: Legionellales: Coxiellaceae): A bacterial pathogen of the freshwater crustacean Gammarus fossarum (Malacostraca: Amphipoda).</title>
        <authorList>
            <person name="Bojko J."/>
            <person name="Dunn A.M."/>
            <person name="Stebbing P.D."/>
            <person name="van Aerle R."/>
            <person name="Bacela-Spychalska K."/>
            <person name="Bean T.P."/>
            <person name="Urrutia A."/>
            <person name="Stentiford G.D."/>
        </authorList>
    </citation>
    <scope>NUCLEOTIDE SEQUENCE [LARGE SCALE GENOMIC DNA]</scope>
    <source>
        <strain evidence="8">RA15029</strain>
    </source>
</reference>
<organism evidence="8 9">
    <name type="scientific">Candidatus Aquirickettsiella gammari</name>
    <dbReference type="NCBI Taxonomy" id="2016198"/>
    <lineage>
        <taxon>Bacteria</taxon>
        <taxon>Pseudomonadati</taxon>
        <taxon>Pseudomonadota</taxon>
        <taxon>Gammaproteobacteria</taxon>
        <taxon>Legionellales</taxon>
        <taxon>Coxiellaceae</taxon>
        <taxon>Candidatus Aquirickettsiella</taxon>
    </lineage>
</organism>
<evidence type="ECO:0000256" key="1">
    <source>
        <dbReference type="ARBA" id="ARBA00004651"/>
    </source>
</evidence>
<evidence type="ECO:0000256" key="2">
    <source>
        <dbReference type="ARBA" id="ARBA00022448"/>
    </source>
</evidence>
<keyword evidence="4 7" id="KW-0812">Transmembrane</keyword>
<dbReference type="Pfam" id="PF04632">
    <property type="entry name" value="FUSC"/>
    <property type="match status" value="1"/>
</dbReference>
<feature type="transmembrane region" description="Helical" evidence="7">
    <location>
        <begin position="21"/>
        <end position="38"/>
    </location>
</feature>
<keyword evidence="6 7" id="KW-0472">Membrane</keyword>
<dbReference type="PANTHER" id="PTHR30509:SF9">
    <property type="entry name" value="MULTIDRUG RESISTANCE PROTEIN MDTO"/>
    <property type="match status" value="1"/>
</dbReference>
<evidence type="ECO:0000256" key="4">
    <source>
        <dbReference type="ARBA" id="ARBA00022692"/>
    </source>
</evidence>
<dbReference type="EMBL" id="NMOS02000005">
    <property type="protein sequence ID" value="RDH40695.1"/>
    <property type="molecule type" value="Genomic_DNA"/>
</dbReference>